<dbReference type="RefSeq" id="WP_147204235.1">
    <property type="nucleotide sequence ID" value="NZ_BJYT01000009.1"/>
</dbReference>
<name>A0A512BE14_9BACT</name>
<reference evidence="1 2" key="1">
    <citation type="submission" date="2019-07" db="EMBL/GenBank/DDBJ databases">
        <title>Whole genome shotgun sequence of Segetibacter aerophilus NBRC 106135.</title>
        <authorList>
            <person name="Hosoyama A."/>
            <person name="Uohara A."/>
            <person name="Ohji S."/>
            <person name="Ichikawa N."/>
        </authorList>
    </citation>
    <scope>NUCLEOTIDE SEQUENCE [LARGE SCALE GENOMIC DNA]</scope>
    <source>
        <strain evidence="1 2">NBRC 106135</strain>
    </source>
</reference>
<dbReference type="EMBL" id="BJYT01000009">
    <property type="protein sequence ID" value="GEO10125.1"/>
    <property type="molecule type" value="Genomic_DNA"/>
</dbReference>
<evidence type="ECO:0000313" key="1">
    <source>
        <dbReference type="EMBL" id="GEO10125.1"/>
    </source>
</evidence>
<sequence length="135" mass="15730">MKYSFLAFAFLLLFSCKNPDEEYHKPESAIDAGREFIQQTLKGKFNAANKYMLQDEDNQFWLAKWSKEFKKSSEQDKTGYSNASITIYEVTDVVPDSVTIVSFTNSYRKRPQKIKVVKANGEWKVDFKYTFSGNF</sequence>
<gene>
    <name evidence="1" type="ORF">SAE01_26210</name>
</gene>
<evidence type="ECO:0000313" key="2">
    <source>
        <dbReference type="Proteomes" id="UP000321513"/>
    </source>
</evidence>
<dbReference type="AlphaFoldDB" id="A0A512BE14"/>
<dbReference type="Gene3D" id="3.10.450.50">
    <property type="match status" value="1"/>
</dbReference>
<dbReference type="PROSITE" id="PS51257">
    <property type="entry name" value="PROKAR_LIPOPROTEIN"/>
    <property type="match status" value="1"/>
</dbReference>
<accession>A0A512BE14</accession>
<keyword evidence="2" id="KW-1185">Reference proteome</keyword>
<protein>
    <submittedName>
        <fullName evidence="1">Uncharacterized protein</fullName>
    </submittedName>
</protein>
<organism evidence="1 2">
    <name type="scientific">Segetibacter aerophilus</name>
    <dbReference type="NCBI Taxonomy" id="670293"/>
    <lineage>
        <taxon>Bacteria</taxon>
        <taxon>Pseudomonadati</taxon>
        <taxon>Bacteroidota</taxon>
        <taxon>Chitinophagia</taxon>
        <taxon>Chitinophagales</taxon>
        <taxon>Chitinophagaceae</taxon>
        <taxon>Segetibacter</taxon>
    </lineage>
</organism>
<comment type="caution">
    <text evidence="1">The sequence shown here is derived from an EMBL/GenBank/DDBJ whole genome shotgun (WGS) entry which is preliminary data.</text>
</comment>
<dbReference type="OrthoDB" id="671785at2"/>
<proteinExistence type="predicted"/>
<dbReference type="Proteomes" id="UP000321513">
    <property type="component" value="Unassembled WGS sequence"/>
</dbReference>